<dbReference type="Proteomes" id="UP000433493">
    <property type="component" value="Unassembled WGS sequence"/>
</dbReference>
<feature type="transmembrane region" description="Helical" evidence="1">
    <location>
        <begin position="39"/>
        <end position="59"/>
    </location>
</feature>
<evidence type="ECO:0000313" key="2">
    <source>
        <dbReference type="EMBL" id="KAB1642614.1"/>
    </source>
</evidence>
<name>A0A7J5BAY1_9MICO</name>
<reference evidence="2 3" key="1">
    <citation type="submission" date="2019-09" db="EMBL/GenBank/DDBJ databases">
        <title>Phylogeny of genus Pseudoclavibacter and closely related genus.</title>
        <authorList>
            <person name="Li Y."/>
        </authorList>
    </citation>
    <scope>NUCLEOTIDE SEQUENCE [LARGE SCALE GENOMIC DNA]</scope>
    <source>
        <strain evidence="2 3">KCTC 13959</strain>
    </source>
</reference>
<protein>
    <submittedName>
        <fullName evidence="2">Uncharacterized protein</fullName>
    </submittedName>
</protein>
<keyword evidence="1" id="KW-0472">Membrane</keyword>
<feature type="transmembrane region" description="Helical" evidence="1">
    <location>
        <begin position="79"/>
        <end position="96"/>
    </location>
</feature>
<comment type="caution">
    <text evidence="2">The sequence shown here is derived from an EMBL/GenBank/DDBJ whole genome shotgun (WGS) entry which is preliminary data.</text>
</comment>
<keyword evidence="1" id="KW-0812">Transmembrane</keyword>
<proteinExistence type="predicted"/>
<accession>A0A7J5BAY1</accession>
<feature type="transmembrane region" description="Helical" evidence="1">
    <location>
        <begin position="344"/>
        <end position="377"/>
    </location>
</feature>
<evidence type="ECO:0000256" key="1">
    <source>
        <dbReference type="SAM" id="Phobius"/>
    </source>
</evidence>
<dbReference type="EMBL" id="WBKB01000005">
    <property type="protein sequence ID" value="KAB1642614.1"/>
    <property type="molecule type" value="Genomic_DNA"/>
</dbReference>
<gene>
    <name evidence="2" type="ORF">F8O05_09085</name>
</gene>
<sequence length="380" mass="42643">MSAAMNLEWLDAPADEVLAGIANAERGERPAWVPTWRQMVVHVNNCLMLWYLAIASVAMGVRIDTVQDNRILPKDIRDIVILAGILLVWILASVWLERWSRRPLSDRIRVQHGRASLTALANGFEPKATMRIPFRSLITAGARRAFPRFVGSSGTEFGNLSRNRPHAESWHYMRVKCPVALPHLILDSTATAAVSKHLPVSIARGQLLSLEGDFDDWFRVYAPEDYETDALELLTPDVMTVLTDHASGYSVEMIDDSIVFFSPGHDDFSSREVWMRMAAVLSRVLPPLLANARVYRDDRIPAQVMSRAEISWRAALEDAEEIVVQPARIDERGRRLRVRDRRSGIWALFGFLGWIAALAVLYVVPGIFAMAGLLSIVDGH</sequence>
<organism evidence="2 3">
    <name type="scientific">Gulosibacter chungangensis</name>
    <dbReference type="NCBI Taxonomy" id="979746"/>
    <lineage>
        <taxon>Bacteria</taxon>
        <taxon>Bacillati</taxon>
        <taxon>Actinomycetota</taxon>
        <taxon>Actinomycetes</taxon>
        <taxon>Micrococcales</taxon>
        <taxon>Microbacteriaceae</taxon>
        <taxon>Gulosibacter</taxon>
    </lineage>
</organism>
<evidence type="ECO:0000313" key="3">
    <source>
        <dbReference type="Proteomes" id="UP000433493"/>
    </source>
</evidence>
<keyword evidence="3" id="KW-1185">Reference proteome</keyword>
<dbReference type="OrthoDB" id="5054050at2"/>
<dbReference type="AlphaFoldDB" id="A0A7J5BAY1"/>
<keyword evidence="1" id="KW-1133">Transmembrane helix</keyword>